<gene>
    <name evidence="1" type="ORF">QFC20_002187</name>
</gene>
<evidence type="ECO:0000313" key="2">
    <source>
        <dbReference type="Proteomes" id="UP001230649"/>
    </source>
</evidence>
<protein>
    <submittedName>
        <fullName evidence="1">Uncharacterized protein</fullName>
    </submittedName>
</protein>
<dbReference type="Proteomes" id="UP001230649">
    <property type="component" value="Unassembled WGS sequence"/>
</dbReference>
<name>A0ACC2WM41_9TREE</name>
<dbReference type="EMBL" id="JASBWS010000015">
    <property type="protein sequence ID" value="KAJ9112400.1"/>
    <property type="molecule type" value="Genomic_DNA"/>
</dbReference>
<proteinExistence type="predicted"/>
<keyword evidence="2" id="KW-1185">Reference proteome</keyword>
<reference evidence="1" key="1">
    <citation type="submission" date="2023-04" db="EMBL/GenBank/DDBJ databases">
        <title>Draft Genome sequencing of Naganishia species isolated from polar environments using Oxford Nanopore Technology.</title>
        <authorList>
            <person name="Leo P."/>
            <person name="Venkateswaran K."/>
        </authorList>
    </citation>
    <scope>NUCLEOTIDE SEQUENCE</scope>
    <source>
        <strain evidence="1">MNA-CCFEE 5262</strain>
    </source>
</reference>
<accession>A0ACC2WM41</accession>
<evidence type="ECO:0000313" key="1">
    <source>
        <dbReference type="EMBL" id="KAJ9112400.1"/>
    </source>
</evidence>
<comment type="caution">
    <text evidence="1">The sequence shown here is derived from an EMBL/GenBank/DDBJ whole genome shotgun (WGS) entry which is preliminary data.</text>
</comment>
<organism evidence="1 2">
    <name type="scientific">Naganishia adeliensis</name>
    <dbReference type="NCBI Taxonomy" id="92952"/>
    <lineage>
        <taxon>Eukaryota</taxon>
        <taxon>Fungi</taxon>
        <taxon>Dikarya</taxon>
        <taxon>Basidiomycota</taxon>
        <taxon>Agaricomycotina</taxon>
        <taxon>Tremellomycetes</taxon>
        <taxon>Filobasidiales</taxon>
        <taxon>Filobasidiaceae</taxon>
        <taxon>Naganishia</taxon>
    </lineage>
</organism>
<sequence length="281" mass="31764">MPSSVEIPTLVAEKPTLYKTTDPLLKRLRLEDPYGRPIDTIAKDFEGKEVIIFFVGSAHGDAALKPLHHDLIDIAHRHHKFVSVIYCSADLSPKQAEPIVHNKPYLRMTMLDKSDFAPLVPMGTDGDKEIARLEKEEGIGATMRDEDFVTGGECERGEWKLELGKEEDENTYERPISRAALTMLTQSLGTPSLAVYHIPSHRFLTTNARRSAFRSNIVDTNIEKWRKGISTGMTWTDIWITARLPIILAIMAIFYQLAVFILGQDFNVIPLLFAKIEEMRG</sequence>